<comment type="caution">
    <text evidence="1">The sequence shown here is derived from an EMBL/GenBank/DDBJ whole genome shotgun (WGS) entry which is preliminary data.</text>
</comment>
<dbReference type="EMBL" id="JAHHGZ010000003">
    <property type="protein sequence ID" value="MBW4666536.1"/>
    <property type="molecule type" value="Genomic_DNA"/>
</dbReference>
<dbReference type="AlphaFoldDB" id="A0A951URT1"/>
<proteinExistence type="predicted"/>
<evidence type="ECO:0000313" key="2">
    <source>
        <dbReference type="Proteomes" id="UP000729701"/>
    </source>
</evidence>
<organism evidence="1 2">
    <name type="scientific">Cyanomargarita calcarea GSE-NOS-MK-12-04C</name>
    <dbReference type="NCBI Taxonomy" id="2839659"/>
    <lineage>
        <taxon>Bacteria</taxon>
        <taxon>Bacillati</taxon>
        <taxon>Cyanobacteriota</taxon>
        <taxon>Cyanophyceae</taxon>
        <taxon>Nostocales</taxon>
        <taxon>Cyanomargaritaceae</taxon>
        <taxon>Cyanomargarita</taxon>
    </lineage>
</organism>
<reference evidence="1" key="2">
    <citation type="journal article" date="2022" name="Microbiol. Resour. Announc.">
        <title>Metagenome Sequencing to Explore Phylogenomics of Terrestrial Cyanobacteria.</title>
        <authorList>
            <person name="Ward R.D."/>
            <person name="Stajich J.E."/>
            <person name="Johansen J.R."/>
            <person name="Huntemann M."/>
            <person name="Clum A."/>
            <person name="Foster B."/>
            <person name="Foster B."/>
            <person name="Roux S."/>
            <person name="Palaniappan K."/>
            <person name="Varghese N."/>
            <person name="Mukherjee S."/>
            <person name="Reddy T.B.K."/>
            <person name="Daum C."/>
            <person name="Copeland A."/>
            <person name="Chen I.A."/>
            <person name="Ivanova N.N."/>
            <person name="Kyrpides N.C."/>
            <person name="Shapiro N."/>
            <person name="Eloe-Fadrosh E.A."/>
            <person name="Pietrasiak N."/>
        </authorList>
    </citation>
    <scope>NUCLEOTIDE SEQUENCE</scope>
    <source>
        <strain evidence="1">GSE-NOS-MK-12-04C</strain>
    </source>
</reference>
<accession>A0A951URT1</accession>
<sequence length="66" mass="7505">MGYKTPTYKQPTKYPDSKGMAVETTRVRLPVYLLAEIEMIAQEIHQRRLAEGTVPQKLTGGDRDEP</sequence>
<gene>
    <name evidence="1" type="ORF">KME60_03570</name>
</gene>
<protein>
    <submittedName>
        <fullName evidence="1">Uncharacterized protein</fullName>
    </submittedName>
</protein>
<reference evidence="1" key="1">
    <citation type="submission" date="2021-05" db="EMBL/GenBank/DDBJ databases">
        <authorList>
            <person name="Pietrasiak N."/>
            <person name="Ward R."/>
            <person name="Stajich J.E."/>
            <person name="Kurbessoian T."/>
        </authorList>
    </citation>
    <scope>NUCLEOTIDE SEQUENCE</scope>
    <source>
        <strain evidence="1">GSE-NOS-MK-12-04C</strain>
    </source>
</reference>
<evidence type="ECO:0000313" key="1">
    <source>
        <dbReference type="EMBL" id="MBW4666536.1"/>
    </source>
</evidence>
<name>A0A951URT1_9CYAN</name>
<dbReference type="Proteomes" id="UP000729701">
    <property type="component" value="Unassembled WGS sequence"/>
</dbReference>